<accession>S7WXC2</accession>
<sequence length="45" mass="5300">MADFKAISPRNRMSIAYFGLKHWKKGLMTLFGKIKLRILKTFEVN</sequence>
<evidence type="ECO:0000313" key="2">
    <source>
        <dbReference type="Proteomes" id="UP000014974"/>
    </source>
</evidence>
<protein>
    <submittedName>
        <fullName evidence="1">Uncharacterized protein</fullName>
    </submittedName>
</protein>
<dbReference type="STRING" id="641524.ADICYQ_2315"/>
<proteinExistence type="predicted"/>
<dbReference type="Proteomes" id="UP000014974">
    <property type="component" value="Unassembled WGS sequence"/>
</dbReference>
<dbReference type="EMBL" id="ATNM01000096">
    <property type="protein sequence ID" value="EPR68618.1"/>
    <property type="molecule type" value="Genomic_DNA"/>
</dbReference>
<dbReference type="AlphaFoldDB" id="S7WXC2"/>
<evidence type="ECO:0000313" key="1">
    <source>
        <dbReference type="EMBL" id="EPR68618.1"/>
    </source>
</evidence>
<name>S7WXC2_9BACT</name>
<organism evidence="1 2">
    <name type="scientific">Cyclobacterium qasimii M12-11B</name>
    <dbReference type="NCBI Taxonomy" id="641524"/>
    <lineage>
        <taxon>Bacteria</taxon>
        <taxon>Pseudomonadati</taxon>
        <taxon>Bacteroidota</taxon>
        <taxon>Cytophagia</taxon>
        <taxon>Cytophagales</taxon>
        <taxon>Cyclobacteriaceae</taxon>
        <taxon>Cyclobacterium</taxon>
    </lineage>
</organism>
<reference evidence="1 2" key="1">
    <citation type="journal article" date="2013" name="Genome Announc.">
        <title>Draft Genome Sequence of Cyclobacterium qasimii Strain M12-11BT, Isolated from Arctic Marine Sediment.</title>
        <authorList>
            <person name="Shivaji S."/>
            <person name="Ara S."/>
            <person name="Singh A."/>
            <person name="Kumar Pinnaka A."/>
        </authorList>
    </citation>
    <scope>NUCLEOTIDE SEQUENCE [LARGE SCALE GENOMIC DNA]</scope>
    <source>
        <strain evidence="1 2">M12-11B</strain>
    </source>
</reference>
<comment type="caution">
    <text evidence="1">The sequence shown here is derived from an EMBL/GenBank/DDBJ whole genome shotgun (WGS) entry which is preliminary data.</text>
</comment>
<gene>
    <name evidence="1" type="ORF">ADICYQ_2315</name>
</gene>